<gene>
    <name evidence="3" type="ORF">BCR26_14435</name>
</gene>
<dbReference type="RefSeq" id="WP_069698912.1">
    <property type="nucleotide sequence ID" value="NZ_JAGGMA010000033.1"/>
</dbReference>
<name>A0A1E5KW82_9ENTE</name>
<dbReference type="SUPFAM" id="SSF116734">
    <property type="entry name" value="DNA methylase specificity domain"/>
    <property type="match status" value="1"/>
</dbReference>
<evidence type="ECO:0000313" key="3">
    <source>
        <dbReference type="EMBL" id="OEH82130.1"/>
    </source>
</evidence>
<dbReference type="GO" id="GO:0003677">
    <property type="term" value="F:DNA binding"/>
    <property type="evidence" value="ECO:0007669"/>
    <property type="project" value="UniProtKB-KW"/>
</dbReference>
<reference evidence="3 4" key="1">
    <citation type="submission" date="2016-09" db="EMBL/GenBank/DDBJ databases">
        <authorList>
            <person name="Capua I."/>
            <person name="De Benedictis P."/>
            <person name="Joannis T."/>
            <person name="Lombin L.H."/>
            <person name="Cattoli G."/>
        </authorList>
    </citation>
    <scope>NUCLEOTIDE SEQUENCE [LARGE SCALE GENOMIC DNA]</scope>
    <source>
        <strain evidence="3 4">LMG 25899</strain>
    </source>
</reference>
<comment type="caution">
    <text evidence="3">The sequence shown here is derived from an EMBL/GenBank/DDBJ whole genome shotgun (WGS) entry which is preliminary data.</text>
</comment>
<proteinExistence type="predicted"/>
<dbReference type="InterPro" id="IPR044946">
    <property type="entry name" value="Restrct_endonuc_typeI_TRD_sf"/>
</dbReference>
<dbReference type="STRING" id="762845.BCR26_14435"/>
<dbReference type="EMBL" id="MIEK01000028">
    <property type="protein sequence ID" value="OEH82130.1"/>
    <property type="molecule type" value="Genomic_DNA"/>
</dbReference>
<dbReference type="Proteomes" id="UP000095256">
    <property type="component" value="Unassembled WGS sequence"/>
</dbReference>
<keyword evidence="4" id="KW-1185">Reference proteome</keyword>
<evidence type="ECO:0000256" key="2">
    <source>
        <dbReference type="ARBA" id="ARBA00023125"/>
    </source>
</evidence>
<organism evidence="3 4">
    <name type="scientific">Enterococcus rivorum</name>
    <dbReference type="NCBI Taxonomy" id="762845"/>
    <lineage>
        <taxon>Bacteria</taxon>
        <taxon>Bacillati</taxon>
        <taxon>Bacillota</taxon>
        <taxon>Bacilli</taxon>
        <taxon>Lactobacillales</taxon>
        <taxon>Enterococcaceae</taxon>
        <taxon>Enterococcus</taxon>
    </lineage>
</organism>
<evidence type="ECO:0000256" key="1">
    <source>
        <dbReference type="ARBA" id="ARBA00022747"/>
    </source>
</evidence>
<protein>
    <recommendedName>
        <fullName evidence="5">DUF4145 domain-containing protein</fullName>
    </recommendedName>
</protein>
<accession>A0A1E5KW82</accession>
<keyword evidence="2" id="KW-0238">DNA-binding</keyword>
<dbReference type="Gene3D" id="3.90.220.20">
    <property type="entry name" value="DNA methylase specificity domains"/>
    <property type="match status" value="1"/>
</dbReference>
<keyword evidence="1" id="KW-0680">Restriction system</keyword>
<dbReference type="AlphaFoldDB" id="A0A1E5KW82"/>
<dbReference type="OrthoDB" id="3034561at2"/>
<evidence type="ECO:0000313" key="4">
    <source>
        <dbReference type="Proteomes" id="UP000095256"/>
    </source>
</evidence>
<sequence>MIDIISLIRDRENAGVVKKESDPLLKKIIDNSPEEFPIVFFQNQLSEKKNKELISDYYITGMFDLSTCLVSTGAVLTLFLCSKKKSQKVKVSVFLDSKSYKKEPICLVNKNEEAYSNYSDDYLMYLRAIEKWIKTKQIPKCCSDKFELKEVASNDFDEEYMHSDFYLDRYMKVRKLLKQEEITILGEVAEIYTTRPNNHIEIQEGDIIIPSAGLKDIQLVRKETRDKMQVNSFNYIVRPKKISPNYLFFYFKTQTGKIIMEMSYSGTIVARLTRINLNKLPILIQKNSNNYYHTIINQFFDNEKFMREYDYFEDLKKIGYIYNGATEILEEEIVEKNILYYKNLKKEVLDIDLAEIKSCYSIGAYKASTILVGSVVEAFLLDWLSEIDQVNYLDQNIKDVQFCACINKLERKIGVSWKDMAKKAHIIRKARNLVHPKLFLNRNEINRQTTQELVNNLEEIVASRGN</sequence>
<evidence type="ECO:0008006" key="5">
    <source>
        <dbReference type="Google" id="ProtNLM"/>
    </source>
</evidence>
<dbReference type="GO" id="GO:0009307">
    <property type="term" value="P:DNA restriction-modification system"/>
    <property type="evidence" value="ECO:0007669"/>
    <property type="project" value="UniProtKB-KW"/>
</dbReference>